<evidence type="ECO:0008006" key="3">
    <source>
        <dbReference type="Google" id="ProtNLM"/>
    </source>
</evidence>
<name>A0A7K1FLY1_9ACTN</name>
<organism evidence="1 2">
    <name type="scientific">Nakamurella alba</name>
    <dbReference type="NCBI Taxonomy" id="2665158"/>
    <lineage>
        <taxon>Bacteria</taxon>
        <taxon>Bacillati</taxon>
        <taxon>Actinomycetota</taxon>
        <taxon>Actinomycetes</taxon>
        <taxon>Nakamurellales</taxon>
        <taxon>Nakamurellaceae</taxon>
        <taxon>Nakamurella</taxon>
    </lineage>
</organism>
<dbReference type="RefSeq" id="WP_154769122.1">
    <property type="nucleotide sequence ID" value="NZ_WLYK01000005.1"/>
</dbReference>
<reference evidence="1 2" key="1">
    <citation type="submission" date="2019-11" db="EMBL/GenBank/DDBJ databases">
        <authorList>
            <person name="Jiang L.-Q."/>
        </authorList>
    </citation>
    <scope>NUCLEOTIDE SEQUENCE [LARGE SCALE GENOMIC DNA]</scope>
    <source>
        <strain evidence="1 2">YIM 132087</strain>
    </source>
</reference>
<proteinExistence type="predicted"/>
<gene>
    <name evidence="1" type="ORF">GIS00_14575</name>
</gene>
<dbReference type="Proteomes" id="UP000460221">
    <property type="component" value="Unassembled WGS sequence"/>
</dbReference>
<evidence type="ECO:0000313" key="2">
    <source>
        <dbReference type="Proteomes" id="UP000460221"/>
    </source>
</evidence>
<keyword evidence="2" id="KW-1185">Reference proteome</keyword>
<protein>
    <recommendedName>
        <fullName evidence="3">ATP/GTP-binding protein</fullName>
    </recommendedName>
</protein>
<evidence type="ECO:0000313" key="1">
    <source>
        <dbReference type="EMBL" id="MTD15165.1"/>
    </source>
</evidence>
<comment type="caution">
    <text evidence="1">The sequence shown here is derived from an EMBL/GenBank/DDBJ whole genome shotgun (WGS) entry which is preliminary data.</text>
</comment>
<dbReference type="AlphaFoldDB" id="A0A7K1FLY1"/>
<dbReference type="EMBL" id="WLYK01000005">
    <property type="protein sequence ID" value="MTD15165.1"/>
    <property type="molecule type" value="Genomic_DNA"/>
</dbReference>
<accession>A0A7K1FLY1</accession>
<sequence length="167" mass="17798">MASRAIGQMVAPTPQLHLGPDPDTIAVQIPVWLWITDPGELQVTVAAGGLSVTATGRITSTTWDTHEPVDPADPATLMPPVTCDGLGAPPPDPLPELDVQPACGYTYAWKSTEERTDGTGRWPLTVTANWTVNWVATNGETGTEVLSSSTTEQILVREYRTLLVPPG</sequence>